<keyword evidence="13 14" id="KW-0324">Glycolysis</keyword>
<dbReference type="Proteomes" id="UP000050482">
    <property type="component" value="Unassembled WGS sequence"/>
</dbReference>
<evidence type="ECO:0000256" key="17">
    <source>
        <dbReference type="RuleBase" id="RU000532"/>
    </source>
</evidence>
<evidence type="ECO:0000256" key="4">
    <source>
        <dbReference type="ARBA" id="ARBA00008982"/>
    </source>
</evidence>
<evidence type="ECO:0000256" key="13">
    <source>
        <dbReference type="ARBA" id="ARBA00023152"/>
    </source>
</evidence>
<evidence type="ECO:0000256" key="6">
    <source>
        <dbReference type="ARBA" id="ARBA00013061"/>
    </source>
</evidence>
<dbReference type="InterPro" id="IPR015824">
    <property type="entry name" value="Phosphoglycerate_kinase_N"/>
</dbReference>
<gene>
    <name evidence="14 18" type="primary">pgk</name>
    <name evidence="18" type="ORF">AN477_01445</name>
</gene>
<comment type="similarity">
    <text evidence="4 14 17">Belongs to the phosphoglycerate kinase family.</text>
</comment>
<reference evidence="18 19" key="1">
    <citation type="submission" date="2015-09" db="EMBL/GenBank/DDBJ databases">
        <title>Draft genome sequence of Alicyclobacillus ferrooxydans DSM 22381.</title>
        <authorList>
            <person name="Hemp J."/>
        </authorList>
    </citation>
    <scope>NUCLEOTIDE SEQUENCE [LARGE SCALE GENOMIC DNA]</scope>
    <source>
        <strain evidence="18 19">TC-34</strain>
    </source>
</reference>
<evidence type="ECO:0000256" key="15">
    <source>
        <dbReference type="PIRSR" id="PIRSR000724-1"/>
    </source>
</evidence>
<dbReference type="GO" id="GO:0006096">
    <property type="term" value="P:glycolytic process"/>
    <property type="evidence" value="ECO:0007669"/>
    <property type="project" value="UniProtKB-UniRule"/>
</dbReference>
<dbReference type="Pfam" id="PF00162">
    <property type="entry name" value="PGK"/>
    <property type="match status" value="1"/>
</dbReference>
<dbReference type="FunFam" id="3.40.50.1260:FF:000007">
    <property type="entry name" value="Phosphoglycerate kinase"/>
    <property type="match status" value="1"/>
</dbReference>
<dbReference type="RefSeq" id="WP_054967393.1">
    <property type="nucleotide sequence ID" value="NZ_LJCO01000008.1"/>
</dbReference>
<evidence type="ECO:0000256" key="5">
    <source>
        <dbReference type="ARBA" id="ARBA00011245"/>
    </source>
</evidence>
<dbReference type="PANTHER" id="PTHR11406:SF23">
    <property type="entry name" value="PHOSPHOGLYCERATE KINASE 1, CHLOROPLASTIC-RELATED"/>
    <property type="match status" value="1"/>
</dbReference>
<name>A0A0P9F2L3_9BACL</name>
<comment type="catalytic activity">
    <reaction evidence="1 14 17">
        <text>(2R)-3-phosphoglycerate + ATP = (2R)-3-phospho-glyceroyl phosphate + ADP</text>
        <dbReference type="Rhea" id="RHEA:14801"/>
        <dbReference type="ChEBI" id="CHEBI:30616"/>
        <dbReference type="ChEBI" id="CHEBI:57604"/>
        <dbReference type="ChEBI" id="CHEBI:58272"/>
        <dbReference type="ChEBI" id="CHEBI:456216"/>
        <dbReference type="EC" id="2.7.2.3"/>
    </reaction>
</comment>
<comment type="subcellular location">
    <subcellularLocation>
        <location evidence="2 14">Cytoplasm</location>
    </subcellularLocation>
</comment>
<feature type="binding site" evidence="14 16">
    <location>
        <begin position="350"/>
        <end position="353"/>
    </location>
    <ligand>
        <name>ATP</name>
        <dbReference type="ChEBI" id="CHEBI:30616"/>
    </ligand>
</feature>
<dbReference type="GO" id="GO:0043531">
    <property type="term" value="F:ADP binding"/>
    <property type="evidence" value="ECO:0007669"/>
    <property type="project" value="TreeGrafter"/>
</dbReference>
<feature type="binding site" evidence="14 15">
    <location>
        <begin position="21"/>
        <end position="23"/>
    </location>
    <ligand>
        <name>substrate</name>
    </ligand>
</feature>
<keyword evidence="12 14" id="KW-0067">ATP-binding</keyword>
<evidence type="ECO:0000256" key="9">
    <source>
        <dbReference type="ARBA" id="ARBA00022679"/>
    </source>
</evidence>
<comment type="pathway">
    <text evidence="3 14">Carbohydrate degradation; glycolysis; pyruvate from D-glyceraldehyde 3-phosphate: step 2/5.</text>
</comment>
<feature type="binding site" evidence="14 16">
    <location>
        <position position="202"/>
    </location>
    <ligand>
        <name>ATP</name>
        <dbReference type="ChEBI" id="CHEBI:30616"/>
    </ligand>
</feature>
<protein>
    <recommendedName>
        <fullName evidence="7 14">Phosphoglycerate kinase</fullName>
        <ecNumber evidence="6 14">2.7.2.3</ecNumber>
    </recommendedName>
</protein>
<comment type="subunit">
    <text evidence="5 14">Monomer.</text>
</comment>
<dbReference type="UniPathway" id="UPA00109">
    <property type="reaction ID" value="UER00185"/>
</dbReference>
<dbReference type="SUPFAM" id="SSF53748">
    <property type="entry name" value="Phosphoglycerate kinase"/>
    <property type="match status" value="1"/>
</dbReference>
<accession>A0A0P9F2L3</accession>
<keyword evidence="10 14" id="KW-0547">Nucleotide-binding</keyword>
<feature type="binding site" evidence="15">
    <location>
        <position position="119"/>
    </location>
    <ligand>
        <name>(2R)-3-phosphoglycerate</name>
        <dbReference type="ChEBI" id="CHEBI:58272"/>
    </ligand>
</feature>
<feature type="binding site" evidence="14">
    <location>
        <position position="36"/>
    </location>
    <ligand>
        <name>substrate</name>
    </ligand>
</feature>
<dbReference type="PANTHER" id="PTHR11406">
    <property type="entry name" value="PHOSPHOGLYCERATE KINASE"/>
    <property type="match status" value="1"/>
</dbReference>
<evidence type="ECO:0000256" key="16">
    <source>
        <dbReference type="PIRSR" id="PIRSR000724-2"/>
    </source>
</evidence>
<keyword evidence="19" id="KW-1185">Reference proteome</keyword>
<keyword evidence="9 14" id="KW-0808">Transferase</keyword>
<evidence type="ECO:0000256" key="7">
    <source>
        <dbReference type="ARBA" id="ARBA00016471"/>
    </source>
</evidence>
<proteinExistence type="inferred from homology"/>
<dbReference type="GO" id="GO:0004618">
    <property type="term" value="F:phosphoglycerate kinase activity"/>
    <property type="evidence" value="ECO:0007669"/>
    <property type="project" value="UniProtKB-UniRule"/>
</dbReference>
<dbReference type="PIRSF" id="PIRSF000724">
    <property type="entry name" value="Pgk"/>
    <property type="match status" value="1"/>
</dbReference>
<keyword evidence="11 14" id="KW-0418">Kinase</keyword>
<evidence type="ECO:0000256" key="8">
    <source>
        <dbReference type="ARBA" id="ARBA00022490"/>
    </source>
</evidence>
<feature type="binding site" evidence="15">
    <location>
        <position position="152"/>
    </location>
    <ligand>
        <name>(2R)-3-phosphoglycerate</name>
        <dbReference type="ChEBI" id="CHEBI:58272"/>
    </ligand>
</feature>
<dbReference type="FunFam" id="3.40.50.1260:FF:000002">
    <property type="entry name" value="Phosphoglycerate kinase"/>
    <property type="match status" value="1"/>
</dbReference>
<dbReference type="CDD" id="cd00318">
    <property type="entry name" value="Phosphoglycerate_kinase"/>
    <property type="match status" value="1"/>
</dbReference>
<evidence type="ECO:0000256" key="3">
    <source>
        <dbReference type="ARBA" id="ARBA00004838"/>
    </source>
</evidence>
<evidence type="ECO:0000256" key="14">
    <source>
        <dbReference type="HAMAP-Rule" id="MF_00145"/>
    </source>
</evidence>
<keyword evidence="8 14" id="KW-0963">Cytoplasm</keyword>
<organism evidence="18 19">
    <name type="scientific">Alicyclobacillus ferrooxydans</name>
    <dbReference type="NCBI Taxonomy" id="471514"/>
    <lineage>
        <taxon>Bacteria</taxon>
        <taxon>Bacillati</taxon>
        <taxon>Bacillota</taxon>
        <taxon>Bacilli</taxon>
        <taxon>Bacillales</taxon>
        <taxon>Alicyclobacillaceae</taxon>
        <taxon>Alicyclobacillus</taxon>
    </lineage>
</organism>
<dbReference type="GO" id="GO:0006094">
    <property type="term" value="P:gluconeogenesis"/>
    <property type="evidence" value="ECO:0007669"/>
    <property type="project" value="TreeGrafter"/>
</dbReference>
<dbReference type="PATRIC" id="fig|471514.4.peg.284"/>
<dbReference type="InterPro" id="IPR001576">
    <property type="entry name" value="Phosphoglycerate_kinase"/>
</dbReference>
<feature type="binding site" evidence="14 15">
    <location>
        <begin position="59"/>
        <end position="62"/>
    </location>
    <ligand>
        <name>substrate</name>
    </ligand>
</feature>
<evidence type="ECO:0000313" key="18">
    <source>
        <dbReference type="EMBL" id="KPV45612.1"/>
    </source>
</evidence>
<evidence type="ECO:0000313" key="19">
    <source>
        <dbReference type="Proteomes" id="UP000050482"/>
    </source>
</evidence>
<dbReference type="AlphaFoldDB" id="A0A0P9F2L3"/>
<sequence length="395" mass="41484">MDKMTVRDVDWAGKTALVRVDFNVPMKDGVITDDTRIRAALPTIEYLSGQGAKVVLMSHLGRPKGERNEKYSLRPVAEHLSNLLQGKTVTFADDCIGEQAEAKAASLQSSDVLLLENLRFYAQEEKNDPAFAKALSQLGDVYVNDAFGTAHRAHASTAGVADYLPAVAGFLMEKEIGIMGEALANPRKPFVAIIGGAKVSDKIGVIENLLPKVDSLLIGGGMANTFLAAKGYQMADSLVETDAIEVAKALLESAKKQGADLLLPTDLVFAERFAADARHEVTDLNSLPSSGMALDIGPNTVKKYADVIANAKTVIWNGPMGVFEMPAFAAGTLAVAEAMAKVDGVTIVGGGDSVAAIEQAGLAEKMTHVSTGGGASLEFLEGKALPGVVALKSAK</sequence>
<dbReference type="EC" id="2.7.2.3" evidence="6 14"/>
<feature type="binding site" evidence="14">
    <location>
        <position position="152"/>
    </location>
    <ligand>
        <name>substrate</name>
    </ligand>
</feature>
<dbReference type="EMBL" id="LJCO01000008">
    <property type="protein sequence ID" value="KPV45612.1"/>
    <property type="molecule type" value="Genomic_DNA"/>
</dbReference>
<evidence type="ECO:0000256" key="1">
    <source>
        <dbReference type="ARBA" id="ARBA00000642"/>
    </source>
</evidence>
<feature type="binding site" evidence="15">
    <location>
        <position position="36"/>
    </location>
    <ligand>
        <name>(2R)-3-phosphoglycerate</name>
        <dbReference type="ChEBI" id="CHEBI:58272"/>
    </ligand>
</feature>
<dbReference type="GO" id="GO:0005524">
    <property type="term" value="F:ATP binding"/>
    <property type="evidence" value="ECO:0007669"/>
    <property type="project" value="UniProtKB-KW"/>
</dbReference>
<evidence type="ECO:0000256" key="2">
    <source>
        <dbReference type="ARBA" id="ARBA00004496"/>
    </source>
</evidence>
<dbReference type="Gene3D" id="3.40.50.1260">
    <property type="entry name" value="Phosphoglycerate kinase, N-terminal domain"/>
    <property type="match status" value="2"/>
</dbReference>
<evidence type="ECO:0000256" key="12">
    <source>
        <dbReference type="ARBA" id="ARBA00022840"/>
    </source>
</evidence>
<evidence type="ECO:0000256" key="10">
    <source>
        <dbReference type="ARBA" id="ARBA00022741"/>
    </source>
</evidence>
<dbReference type="InterPro" id="IPR036043">
    <property type="entry name" value="Phosphoglycerate_kinase_sf"/>
</dbReference>
<comment type="caution">
    <text evidence="14">Lacks conserved residue(s) required for the propagation of feature annotation.</text>
</comment>
<dbReference type="HAMAP" id="MF_00145">
    <property type="entry name" value="Phosphoglyc_kinase"/>
    <property type="match status" value="1"/>
</dbReference>
<dbReference type="GO" id="GO:0005829">
    <property type="term" value="C:cytosol"/>
    <property type="evidence" value="ECO:0007669"/>
    <property type="project" value="TreeGrafter"/>
</dbReference>
<evidence type="ECO:0000256" key="11">
    <source>
        <dbReference type="ARBA" id="ARBA00022777"/>
    </source>
</evidence>
<comment type="caution">
    <text evidence="18">The sequence shown here is derived from an EMBL/GenBank/DDBJ whole genome shotgun (WGS) entry which is preliminary data.</text>
</comment>
<dbReference type="OrthoDB" id="9808460at2"/>
<dbReference type="PRINTS" id="PR00477">
    <property type="entry name" value="PHGLYCKINASE"/>
</dbReference>
<feature type="binding site" evidence="14 16">
    <location>
        <position position="324"/>
    </location>
    <ligand>
        <name>ATP</name>
        <dbReference type="ChEBI" id="CHEBI:30616"/>
    </ligand>
</feature>
<feature type="binding site" evidence="14">
    <location>
        <position position="119"/>
    </location>
    <ligand>
        <name>substrate</name>
    </ligand>
</feature>
<dbReference type="STRING" id="471514.AN477_01445"/>